<name>A0A835LKM9_9MAGN</name>
<dbReference type="EMBL" id="JADFTS010000007">
    <property type="protein sequence ID" value="KAF9598390.1"/>
    <property type="molecule type" value="Genomic_DNA"/>
</dbReference>
<keyword evidence="2" id="KW-0677">Repeat</keyword>
<comment type="similarity">
    <text evidence="1">Belongs to the PPR family. P subfamily.</text>
</comment>
<evidence type="ECO:0000256" key="4">
    <source>
        <dbReference type="SAM" id="Phobius"/>
    </source>
</evidence>
<feature type="transmembrane region" description="Helical" evidence="4">
    <location>
        <begin position="62"/>
        <end position="82"/>
    </location>
</feature>
<dbReference type="AlphaFoldDB" id="A0A835LKM9"/>
<dbReference type="PANTHER" id="PTHR47941">
    <property type="entry name" value="PENTATRICOPEPTIDE REPEAT-CONTAINING PROTEIN 3, MITOCHONDRIAL"/>
    <property type="match status" value="1"/>
</dbReference>
<sequence length="99" mass="11312">MSLDGDIYGSIINGYLRRNEVSKAFDMFRDMKESGILLKLPHYNKACKLYDEMLESGIHPDIMAMTTLVAVIFVTIMLSEAFKVFESMKEKGFSVSQKF</sequence>
<accession>A0A835LKM9</accession>
<keyword evidence="6" id="KW-1185">Reference proteome</keyword>
<dbReference type="Proteomes" id="UP000631114">
    <property type="component" value="Unassembled WGS sequence"/>
</dbReference>
<keyword evidence="4" id="KW-0472">Membrane</keyword>
<protein>
    <recommendedName>
        <fullName evidence="7">Pentatricopeptide repeat-containing protein</fullName>
    </recommendedName>
</protein>
<reference evidence="5 6" key="1">
    <citation type="submission" date="2020-10" db="EMBL/GenBank/DDBJ databases">
        <title>The Coptis chinensis genome and diversification of protoberbering-type alkaloids.</title>
        <authorList>
            <person name="Wang B."/>
            <person name="Shu S."/>
            <person name="Song C."/>
            <person name="Liu Y."/>
        </authorList>
    </citation>
    <scope>NUCLEOTIDE SEQUENCE [LARGE SCALE GENOMIC DNA]</scope>
    <source>
        <strain evidence="5">HL-2020</strain>
        <tissue evidence="5">Leaf</tissue>
    </source>
</reference>
<keyword evidence="4" id="KW-1133">Transmembrane helix</keyword>
<dbReference type="PROSITE" id="PS51375">
    <property type="entry name" value="PPR"/>
    <property type="match status" value="1"/>
</dbReference>
<feature type="repeat" description="PPR" evidence="3">
    <location>
        <begin position="4"/>
        <end position="38"/>
    </location>
</feature>
<proteinExistence type="inferred from homology"/>
<gene>
    <name evidence="5" type="ORF">IFM89_027353</name>
</gene>
<dbReference type="Pfam" id="PF13041">
    <property type="entry name" value="PPR_2"/>
    <property type="match status" value="1"/>
</dbReference>
<dbReference type="InterPro" id="IPR002885">
    <property type="entry name" value="PPR_rpt"/>
</dbReference>
<dbReference type="Pfam" id="PF13812">
    <property type="entry name" value="PPR_3"/>
    <property type="match status" value="1"/>
</dbReference>
<dbReference type="Gene3D" id="1.25.40.10">
    <property type="entry name" value="Tetratricopeptide repeat domain"/>
    <property type="match status" value="2"/>
</dbReference>
<evidence type="ECO:0000313" key="5">
    <source>
        <dbReference type="EMBL" id="KAF9598390.1"/>
    </source>
</evidence>
<dbReference type="NCBIfam" id="TIGR00756">
    <property type="entry name" value="PPR"/>
    <property type="match status" value="2"/>
</dbReference>
<organism evidence="5 6">
    <name type="scientific">Coptis chinensis</name>
    <dbReference type="NCBI Taxonomy" id="261450"/>
    <lineage>
        <taxon>Eukaryota</taxon>
        <taxon>Viridiplantae</taxon>
        <taxon>Streptophyta</taxon>
        <taxon>Embryophyta</taxon>
        <taxon>Tracheophyta</taxon>
        <taxon>Spermatophyta</taxon>
        <taxon>Magnoliopsida</taxon>
        <taxon>Ranunculales</taxon>
        <taxon>Ranunculaceae</taxon>
        <taxon>Coptidoideae</taxon>
        <taxon>Coptis</taxon>
    </lineage>
</organism>
<evidence type="ECO:0008006" key="7">
    <source>
        <dbReference type="Google" id="ProtNLM"/>
    </source>
</evidence>
<keyword evidence="4" id="KW-0812">Transmembrane</keyword>
<evidence type="ECO:0000313" key="6">
    <source>
        <dbReference type="Proteomes" id="UP000631114"/>
    </source>
</evidence>
<evidence type="ECO:0000256" key="1">
    <source>
        <dbReference type="ARBA" id="ARBA00007626"/>
    </source>
</evidence>
<dbReference type="OrthoDB" id="185373at2759"/>
<evidence type="ECO:0000256" key="3">
    <source>
        <dbReference type="PROSITE-ProRule" id="PRU00708"/>
    </source>
</evidence>
<comment type="caution">
    <text evidence="5">The sequence shown here is derived from an EMBL/GenBank/DDBJ whole genome shotgun (WGS) entry which is preliminary data.</text>
</comment>
<evidence type="ECO:0000256" key="2">
    <source>
        <dbReference type="ARBA" id="ARBA00022737"/>
    </source>
</evidence>
<dbReference type="InterPro" id="IPR011990">
    <property type="entry name" value="TPR-like_helical_dom_sf"/>
</dbReference>